<dbReference type="Gene3D" id="2.40.50.100">
    <property type="match status" value="1"/>
</dbReference>
<evidence type="ECO:0000256" key="7">
    <source>
        <dbReference type="ARBA" id="ARBA00023267"/>
    </source>
</evidence>
<dbReference type="GO" id="GO:0006633">
    <property type="term" value="P:fatty acid biosynthetic process"/>
    <property type="evidence" value="ECO:0007669"/>
    <property type="project" value="UniProtKB-UniPathway"/>
</dbReference>
<keyword evidence="5 8" id="KW-0443">Lipid metabolism</keyword>
<dbReference type="InterPro" id="IPR050709">
    <property type="entry name" value="Biotin_Carboxyl_Carrier/Decarb"/>
</dbReference>
<dbReference type="UniPathway" id="UPA00094"/>
<protein>
    <recommendedName>
        <fullName evidence="2 8">Biotin carboxyl carrier protein of acetyl-CoA carboxylase</fullName>
    </recommendedName>
</protein>
<evidence type="ECO:0000313" key="10">
    <source>
        <dbReference type="EMBL" id="SPF38911.1"/>
    </source>
</evidence>
<dbReference type="InterPro" id="IPR001249">
    <property type="entry name" value="AcCoA_biotinCC"/>
</dbReference>
<evidence type="ECO:0000256" key="6">
    <source>
        <dbReference type="ARBA" id="ARBA00023160"/>
    </source>
</evidence>
<keyword evidence="4 8" id="KW-0276">Fatty acid metabolism</keyword>
<proteinExistence type="predicted"/>
<sequence>MNLKEIEELIKIIDETEISELNLESDGVKVVIRKGPSVFAGVPVMASTHPQPVVAQAGAQPTLQPAPIAEAPLATTKALEPVLLENTETITSPMVGTFYQSPAPDAPPYVELGQLVKVGQPVCILEAMKLMNEIESEVEGKIVQIMVENGQPVEFGQPLFIIQK</sequence>
<dbReference type="Pfam" id="PF00364">
    <property type="entry name" value="Biotin_lipoyl"/>
    <property type="match status" value="1"/>
</dbReference>
<name>A0A2U3KGW3_9FIRM</name>
<comment type="function">
    <text evidence="8">This protein is a component of the acetyl coenzyme A carboxylase complex; first, biotin carboxylase catalyzes the carboxylation of the carrier protein and then the transcarboxylase transfers the carboxyl group to form malonyl-CoA.</text>
</comment>
<evidence type="ECO:0000256" key="4">
    <source>
        <dbReference type="ARBA" id="ARBA00022832"/>
    </source>
</evidence>
<dbReference type="PANTHER" id="PTHR45266">
    <property type="entry name" value="OXALOACETATE DECARBOXYLASE ALPHA CHAIN"/>
    <property type="match status" value="1"/>
</dbReference>
<dbReference type="PANTHER" id="PTHR45266:SF3">
    <property type="entry name" value="OXALOACETATE DECARBOXYLASE ALPHA CHAIN"/>
    <property type="match status" value="1"/>
</dbReference>
<dbReference type="InterPro" id="IPR000089">
    <property type="entry name" value="Biotin_lipoyl"/>
</dbReference>
<evidence type="ECO:0000313" key="11">
    <source>
        <dbReference type="Proteomes" id="UP000238916"/>
    </source>
</evidence>
<evidence type="ECO:0000256" key="5">
    <source>
        <dbReference type="ARBA" id="ARBA00023098"/>
    </source>
</evidence>
<dbReference type="InterPro" id="IPR011053">
    <property type="entry name" value="Single_hybrid_motif"/>
</dbReference>
<evidence type="ECO:0000259" key="9">
    <source>
        <dbReference type="PROSITE" id="PS50968"/>
    </source>
</evidence>
<dbReference type="PRINTS" id="PR01071">
    <property type="entry name" value="ACOABIOTINCC"/>
</dbReference>
<dbReference type="GO" id="GO:0009317">
    <property type="term" value="C:acetyl-CoA carboxylase complex"/>
    <property type="evidence" value="ECO:0007669"/>
    <property type="project" value="InterPro"/>
</dbReference>
<evidence type="ECO:0000256" key="8">
    <source>
        <dbReference type="RuleBase" id="RU364072"/>
    </source>
</evidence>
<evidence type="ECO:0000256" key="2">
    <source>
        <dbReference type="ARBA" id="ARBA00017562"/>
    </source>
</evidence>
<comment type="pathway">
    <text evidence="1 8">Lipid metabolism; fatty acid biosynthesis.</text>
</comment>
<keyword evidence="6 8" id="KW-0275">Fatty acid biosynthesis</keyword>
<dbReference type="EMBL" id="OMOF01000112">
    <property type="protein sequence ID" value="SPF38911.1"/>
    <property type="molecule type" value="Genomic_DNA"/>
</dbReference>
<dbReference type="InterPro" id="IPR001882">
    <property type="entry name" value="Biotin_BS"/>
</dbReference>
<dbReference type="FunFam" id="2.40.50.100:FF:000003">
    <property type="entry name" value="Acetyl-CoA carboxylase biotin carboxyl carrier protein"/>
    <property type="match status" value="1"/>
</dbReference>
<feature type="domain" description="Lipoyl-binding" evidence="9">
    <location>
        <begin position="87"/>
        <end position="163"/>
    </location>
</feature>
<accession>A0A2U3KGW3</accession>
<dbReference type="NCBIfam" id="TIGR00531">
    <property type="entry name" value="BCCP"/>
    <property type="match status" value="1"/>
</dbReference>
<dbReference type="PROSITE" id="PS50968">
    <property type="entry name" value="BIOTINYL_LIPOYL"/>
    <property type="match status" value="1"/>
</dbReference>
<evidence type="ECO:0000256" key="1">
    <source>
        <dbReference type="ARBA" id="ARBA00005194"/>
    </source>
</evidence>
<organism evidence="10 11">
    <name type="scientific">Candidatus Desulfosporosinus infrequens</name>
    <dbReference type="NCBI Taxonomy" id="2043169"/>
    <lineage>
        <taxon>Bacteria</taxon>
        <taxon>Bacillati</taxon>
        <taxon>Bacillota</taxon>
        <taxon>Clostridia</taxon>
        <taxon>Eubacteriales</taxon>
        <taxon>Desulfitobacteriaceae</taxon>
        <taxon>Desulfosporosinus</taxon>
    </lineage>
</organism>
<dbReference type="CDD" id="cd06850">
    <property type="entry name" value="biotinyl_domain"/>
    <property type="match status" value="1"/>
</dbReference>
<gene>
    <name evidence="10" type="primary">accB</name>
    <name evidence="10" type="ORF">SBF1_20001</name>
</gene>
<dbReference type="PROSITE" id="PS00188">
    <property type="entry name" value="BIOTIN"/>
    <property type="match status" value="1"/>
</dbReference>
<dbReference type="Proteomes" id="UP000238916">
    <property type="component" value="Unassembled WGS sequence"/>
</dbReference>
<dbReference type="GO" id="GO:0003989">
    <property type="term" value="F:acetyl-CoA carboxylase activity"/>
    <property type="evidence" value="ECO:0007669"/>
    <property type="project" value="InterPro"/>
</dbReference>
<evidence type="ECO:0000256" key="3">
    <source>
        <dbReference type="ARBA" id="ARBA00022516"/>
    </source>
</evidence>
<keyword evidence="7 8" id="KW-0092">Biotin</keyword>
<reference evidence="11" key="1">
    <citation type="submission" date="2018-02" db="EMBL/GenBank/DDBJ databases">
        <authorList>
            <person name="Hausmann B."/>
        </authorList>
    </citation>
    <scope>NUCLEOTIDE SEQUENCE [LARGE SCALE GENOMIC DNA]</scope>
    <source>
        <strain evidence="11">Peat soil MAG SbF1</strain>
    </source>
</reference>
<dbReference type="AlphaFoldDB" id="A0A2U3KGW3"/>
<keyword evidence="10" id="KW-0436">Ligase</keyword>
<dbReference type="SUPFAM" id="SSF51230">
    <property type="entry name" value="Single hybrid motif"/>
    <property type="match status" value="1"/>
</dbReference>
<keyword evidence="3 8" id="KW-0444">Lipid biosynthesis</keyword>